<dbReference type="GO" id="GO:0005886">
    <property type="term" value="C:plasma membrane"/>
    <property type="evidence" value="ECO:0007669"/>
    <property type="project" value="TreeGrafter"/>
</dbReference>
<dbReference type="OrthoDB" id="9990906at2759"/>
<dbReference type="GO" id="GO:0004930">
    <property type="term" value="F:G protein-coupled receptor activity"/>
    <property type="evidence" value="ECO:0007669"/>
    <property type="project" value="UniProtKB-KW"/>
</dbReference>
<keyword evidence="12" id="KW-1185">Reference proteome</keyword>
<evidence type="ECO:0000256" key="7">
    <source>
        <dbReference type="ARBA" id="ARBA00023224"/>
    </source>
</evidence>
<keyword evidence="7" id="KW-0807">Transducer</keyword>
<evidence type="ECO:0000313" key="13">
    <source>
        <dbReference type="WBParaSite" id="DME_0000164601-mRNA-1"/>
    </source>
</evidence>
<reference evidence="13" key="1">
    <citation type="submission" date="2017-02" db="UniProtKB">
        <authorList>
            <consortium name="WormBaseParasite"/>
        </authorList>
    </citation>
    <scope>IDENTIFICATION</scope>
</reference>
<name>A0A0N4U4E2_DRAME</name>
<accession>A0A0N4U4E2</accession>
<dbReference type="Proteomes" id="UP000274756">
    <property type="component" value="Unassembled WGS sequence"/>
</dbReference>
<organism evidence="11 13">
    <name type="scientific">Dracunculus medinensis</name>
    <name type="common">Guinea worm</name>
    <dbReference type="NCBI Taxonomy" id="318479"/>
    <lineage>
        <taxon>Eukaryota</taxon>
        <taxon>Metazoa</taxon>
        <taxon>Ecdysozoa</taxon>
        <taxon>Nematoda</taxon>
        <taxon>Chromadorea</taxon>
        <taxon>Rhabditida</taxon>
        <taxon>Spirurina</taxon>
        <taxon>Dracunculoidea</taxon>
        <taxon>Dracunculidae</taxon>
        <taxon>Dracunculus</taxon>
    </lineage>
</organism>
<gene>
    <name evidence="10" type="ORF">DME_LOCUS6006</name>
</gene>
<dbReference type="SUPFAM" id="SSF81321">
    <property type="entry name" value="Family A G protein-coupled receptor-like"/>
    <property type="match status" value="1"/>
</dbReference>
<protein>
    <submittedName>
        <fullName evidence="13">G_PROTEIN_RECEP_F1_2 domain-containing protein</fullName>
    </submittedName>
</protein>
<dbReference type="PANTHER" id="PTHR24243:SF230">
    <property type="entry name" value="G-PROTEIN COUPLED RECEPTORS FAMILY 1 PROFILE DOMAIN-CONTAINING PROTEIN"/>
    <property type="match status" value="1"/>
</dbReference>
<keyword evidence="5 8" id="KW-0472">Membrane</keyword>
<comment type="subcellular location">
    <subcellularLocation>
        <location evidence="1">Membrane</location>
        <topology evidence="1">Multi-pass membrane protein</topology>
    </subcellularLocation>
</comment>
<dbReference type="InterPro" id="IPR017452">
    <property type="entry name" value="GPCR_Rhodpsn_7TM"/>
</dbReference>
<keyword evidence="4" id="KW-0297">G-protein coupled receptor</keyword>
<feature type="transmembrane region" description="Helical" evidence="8">
    <location>
        <begin position="12"/>
        <end position="29"/>
    </location>
</feature>
<dbReference type="PROSITE" id="PS50262">
    <property type="entry name" value="G_PROTEIN_RECEP_F1_2"/>
    <property type="match status" value="1"/>
</dbReference>
<reference evidence="10 12" key="2">
    <citation type="submission" date="2018-11" db="EMBL/GenBank/DDBJ databases">
        <authorList>
            <consortium name="Pathogen Informatics"/>
        </authorList>
    </citation>
    <scope>NUCLEOTIDE SEQUENCE [LARGE SCALE GENOMIC DNA]</scope>
</reference>
<evidence type="ECO:0000256" key="6">
    <source>
        <dbReference type="ARBA" id="ARBA00023170"/>
    </source>
</evidence>
<evidence type="ECO:0000256" key="4">
    <source>
        <dbReference type="ARBA" id="ARBA00023040"/>
    </source>
</evidence>
<feature type="transmembrane region" description="Helical" evidence="8">
    <location>
        <begin position="49"/>
        <end position="75"/>
    </location>
</feature>
<evidence type="ECO:0000256" key="1">
    <source>
        <dbReference type="ARBA" id="ARBA00004141"/>
    </source>
</evidence>
<sequence>MMSASKARWHCIYLIIASFVFNSWILFIADINEYGVCDILPEYEFIYKIMNTVETVFCMGLPSSVILISNLLVVFRLRAHLKRIPSSPTVSFNTTELVMNSALGTKPSNSRATFCRVSLVKINHAQSLSVDGQEKRKKFLRYTDIQLTRSLLVVTWAFIVLNLPNYIYRIIAKVLVVDTQTLAMRQMSLFVHTLLYTHHAILFYLYIFYSPQMKKRLLPTALKLLECYCLKPPLNDHS</sequence>
<evidence type="ECO:0000256" key="2">
    <source>
        <dbReference type="ARBA" id="ARBA00022692"/>
    </source>
</evidence>
<evidence type="ECO:0000256" key="8">
    <source>
        <dbReference type="SAM" id="Phobius"/>
    </source>
</evidence>
<dbReference type="PANTHER" id="PTHR24243">
    <property type="entry name" value="G-PROTEIN COUPLED RECEPTOR"/>
    <property type="match status" value="1"/>
</dbReference>
<evidence type="ECO:0000313" key="11">
    <source>
        <dbReference type="Proteomes" id="UP000038040"/>
    </source>
</evidence>
<evidence type="ECO:0000256" key="5">
    <source>
        <dbReference type="ARBA" id="ARBA00023136"/>
    </source>
</evidence>
<proteinExistence type="predicted"/>
<keyword evidence="6" id="KW-0675">Receptor</keyword>
<feature type="domain" description="G-protein coupled receptors family 1 profile" evidence="9">
    <location>
        <begin position="1"/>
        <end position="206"/>
    </location>
</feature>
<dbReference type="WBParaSite" id="DME_0000164601-mRNA-1">
    <property type="protein sequence ID" value="DME_0000164601-mRNA-1"/>
    <property type="gene ID" value="DME_0000164601"/>
</dbReference>
<dbReference type="STRING" id="318479.A0A0N4U4E2"/>
<keyword evidence="2 8" id="KW-0812">Transmembrane</keyword>
<dbReference type="AlphaFoldDB" id="A0A0N4U4E2"/>
<dbReference type="EMBL" id="UYYG01001154">
    <property type="protein sequence ID" value="VDN56033.1"/>
    <property type="molecule type" value="Genomic_DNA"/>
</dbReference>
<keyword evidence="3 8" id="KW-1133">Transmembrane helix</keyword>
<feature type="transmembrane region" description="Helical" evidence="8">
    <location>
        <begin position="147"/>
        <end position="167"/>
    </location>
</feature>
<evidence type="ECO:0000256" key="3">
    <source>
        <dbReference type="ARBA" id="ARBA00022989"/>
    </source>
</evidence>
<dbReference type="Proteomes" id="UP000038040">
    <property type="component" value="Unplaced"/>
</dbReference>
<evidence type="ECO:0000313" key="12">
    <source>
        <dbReference type="Proteomes" id="UP000274756"/>
    </source>
</evidence>
<evidence type="ECO:0000259" key="9">
    <source>
        <dbReference type="PROSITE" id="PS50262"/>
    </source>
</evidence>
<dbReference type="Gene3D" id="1.20.1070.10">
    <property type="entry name" value="Rhodopsin 7-helix transmembrane proteins"/>
    <property type="match status" value="1"/>
</dbReference>
<feature type="transmembrane region" description="Helical" evidence="8">
    <location>
        <begin position="187"/>
        <end position="209"/>
    </location>
</feature>
<evidence type="ECO:0000313" key="10">
    <source>
        <dbReference type="EMBL" id="VDN56033.1"/>
    </source>
</evidence>
<dbReference type="CDD" id="cd00637">
    <property type="entry name" value="7tm_classA_rhodopsin-like"/>
    <property type="match status" value="1"/>
</dbReference>